<feature type="chain" id="PRO_5022910060" evidence="1">
    <location>
        <begin position="32"/>
        <end position="315"/>
    </location>
</feature>
<dbReference type="EMBL" id="SIHJ01000001">
    <property type="protein sequence ID" value="TWT36118.1"/>
    <property type="molecule type" value="Genomic_DNA"/>
</dbReference>
<reference evidence="3 4" key="1">
    <citation type="submission" date="2019-02" db="EMBL/GenBank/DDBJ databases">
        <title>Deep-cultivation of Planctomycetes and their phenomic and genomic characterization uncovers novel biology.</title>
        <authorList>
            <person name="Wiegand S."/>
            <person name="Jogler M."/>
            <person name="Boedeker C."/>
            <person name="Pinto D."/>
            <person name="Vollmers J."/>
            <person name="Rivas-Marin E."/>
            <person name="Kohn T."/>
            <person name="Peeters S.H."/>
            <person name="Heuer A."/>
            <person name="Rast P."/>
            <person name="Oberbeckmann S."/>
            <person name="Bunk B."/>
            <person name="Jeske O."/>
            <person name="Meyerdierks A."/>
            <person name="Storesund J.E."/>
            <person name="Kallscheuer N."/>
            <person name="Luecker S."/>
            <person name="Lage O.M."/>
            <person name="Pohl T."/>
            <person name="Merkel B.J."/>
            <person name="Hornburger P."/>
            <person name="Mueller R.-W."/>
            <person name="Bruemmer F."/>
            <person name="Labrenz M."/>
            <person name="Spormann A.M."/>
            <person name="Op Den Camp H."/>
            <person name="Overmann J."/>
            <person name="Amann R."/>
            <person name="Jetten M.S.M."/>
            <person name="Mascher T."/>
            <person name="Medema M.H."/>
            <person name="Devos D.P."/>
            <person name="Kaster A.-K."/>
            <person name="Ovreas L."/>
            <person name="Rohde M."/>
            <person name="Galperin M.Y."/>
            <person name="Jogler C."/>
        </authorList>
    </citation>
    <scope>NUCLEOTIDE SEQUENCE [LARGE SCALE GENOMIC DNA]</scope>
    <source>
        <strain evidence="3 4">KOR34</strain>
    </source>
</reference>
<dbReference type="Pfam" id="PF00160">
    <property type="entry name" value="Pro_isomerase"/>
    <property type="match status" value="1"/>
</dbReference>
<evidence type="ECO:0000256" key="1">
    <source>
        <dbReference type="SAM" id="SignalP"/>
    </source>
</evidence>
<dbReference type="PROSITE" id="PS00018">
    <property type="entry name" value="EF_HAND_1"/>
    <property type="match status" value="1"/>
</dbReference>
<dbReference type="EC" id="5.2.1.8" evidence="3"/>
<dbReference type="InterPro" id="IPR002130">
    <property type="entry name" value="Cyclophilin-type_PPIase_dom"/>
</dbReference>
<dbReference type="AlphaFoldDB" id="A0A5C5VC13"/>
<name>A0A5C5VC13_9BACT</name>
<feature type="domain" description="PPIase cyclophilin-type" evidence="2">
    <location>
        <begin position="35"/>
        <end position="222"/>
    </location>
</feature>
<dbReference type="OrthoDB" id="270889at2"/>
<feature type="signal peptide" evidence="1">
    <location>
        <begin position="1"/>
        <end position="31"/>
    </location>
</feature>
<sequence length="315" mass="32906" precursor="true">MICTLALSNQRRGFLTALAVVLALGAPKADATVVRMNFTIGGEAYGSADFRMFDSAMPVSVANFLNYFDRYPGTFIHRNTRNPLGQPDGNFVVQGGGFEFVPPNSAPAIATDPPIADEPGGGVQGISNLRGTLSNAKSGPNTVTSQWFVNLDNNSFLDSPARSDGGFAAFGRVLGDGMVVFDAVDLLQKLDLDGANSSTFNDVPVGDVDDPLGTLVILSSIEVLDNPDGDYNFDGTVDSADYVVWRDTLGSELLLEADGDGSGVVDAADYQLWRDNFGATSGSLSAGGSAAPEPAAAALVGLGLTGCLTRRRHRA</sequence>
<dbReference type="InterPro" id="IPR036439">
    <property type="entry name" value="Dockerin_dom_sf"/>
</dbReference>
<dbReference type="RefSeq" id="WP_146562775.1">
    <property type="nucleotide sequence ID" value="NZ_SIHJ01000001.1"/>
</dbReference>
<keyword evidence="3" id="KW-0413">Isomerase</keyword>
<evidence type="ECO:0000313" key="3">
    <source>
        <dbReference type="EMBL" id="TWT36118.1"/>
    </source>
</evidence>
<dbReference type="Proteomes" id="UP000316714">
    <property type="component" value="Unassembled WGS sequence"/>
</dbReference>
<dbReference type="Gene3D" id="2.40.100.10">
    <property type="entry name" value="Cyclophilin-like"/>
    <property type="match status" value="1"/>
</dbReference>
<organism evidence="3 4">
    <name type="scientific">Posidoniimonas corsicana</name>
    <dbReference type="NCBI Taxonomy" id="1938618"/>
    <lineage>
        <taxon>Bacteria</taxon>
        <taxon>Pseudomonadati</taxon>
        <taxon>Planctomycetota</taxon>
        <taxon>Planctomycetia</taxon>
        <taxon>Pirellulales</taxon>
        <taxon>Lacipirellulaceae</taxon>
        <taxon>Posidoniimonas</taxon>
    </lineage>
</organism>
<dbReference type="PROSITE" id="PS50072">
    <property type="entry name" value="CSA_PPIASE_2"/>
    <property type="match status" value="1"/>
</dbReference>
<protein>
    <submittedName>
        <fullName evidence="3">Peptidyl-prolyl cis-trans isomerase A</fullName>
        <ecNumber evidence="3">5.2.1.8</ecNumber>
    </submittedName>
</protein>
<dbReference type="InterPro" id="IPR013424">
    <property type="entry name" value="Ice-binding_C"/>
</dbReference>
<dbReference type="SUPFAM" id="SSF63446">
    <property type="entry name" value="Type I dockerin domain"/>
    <property type="match status" value="1"/>
</dbReference>
<evidence type="ECO:0000259" key="2">
    <source>
        <dbReference type="PROSITE" id="PS50072"/>
    </source>
</evidence>
<dbReference type="InterPro" id="IPR018247">
    <property type="entry name" value="EF_Hand_1_Ca_BS"/>
</dbReference>
<keyword evidence="4" id="KW-1185">Reference proteome</keyword>
<dbReference type="GO" id="GO:0000272">
    <property type="term" value="P:polysaccharide catabolic process"/>
    <property type="evidence" value="ECO:0007669"/>
    <property type="project" value="InterPro"/>
</dbReference>
<dbReference type="NCBIfam" id="TIGR02595">
    <property type="entry name" value="PEP_CTERM"/>
    <property type="match status" value="1"/>
</dbReference>
<dbReference type="Gene3D" id="1.10.1330.10">
    <property type="entry name" value="Dockerin domain"/>
    <property type="match status" value="1"/>
</dbReference>
<gene>
    <name evidence="3" type="primary">ppiA_1</name>
    <name evidence="3" type="ORF">KOR34_10170</name>
</gene>
<dbReference type="InterPro" id="IPR029000">
    <property type="entry name" value="Cyclophilin-like_dom_sf"/>
</dbReference>
<evidence type="ECO:0000313" key="4">
    <source>
        <dbReference type="Proteomes" id="UP000316714"/>
    </source>
</evidence>
<proteinExistence type="predicted"/>
<accession>A0A5C5VC13</accession>
<dbReference type="SUPFAM" id="SSF50891">
    <property type="entry name" value="Cyclophilin-like"/>
    <property type="match status" value="1"/>
</dbReference>
<dbReference type="PRINTS" id="PR00153">
    <property type="entry name" value="CSAPPISMRASE"/>
</dbReference>
<keyword evidence="1" id="KW-0732">Signal</keyword>
<dbReference type="GO" id="GO:0003755">
    <property type="term" value="F:peptidyl-prolyl cis-trans isomerase activity"/>
    <property type="evidence" value="ECO:0007669"/>
    <property type="project" value="UniProtKB-EC"/>
</dbReference>
<comment type="caution">
    <text evidence="3">The sequence shown here is derived from an EMBL/GenBank/DDBJ whole genome shotgun (WGS) entry which is preliminary data.</text>
</comment>